<evidence type="ECO:0000313" key="2">
    <source>
        <dbReference type="EMBL" id="OGL79971.1"/>
    </source>
</evidence>
<dbReference type="Pfam" id="PF18895">
    <property type="entry name" value="T4SS_pilin"/>
    <property type="match status" value="1"/>
</dbReference>
<feature type="transmembrane region" description="Helical" evidence="1">
    <location>
        <begin position="120"/>
        <end position="139"/>
    </location>
</feature>
<keyword evidence="1" id="KW-1133">Transmembrane helix</keyword>
<dbReference type="InterPro" id="IPR043993">
    <property type="entry name" value="T4SS_pilin"/>
</dbReference>
<dbReference type="Proteomes" id="UP000176897">
    <property type="component" value="Unassembled WGS sequence"/>
</dbReference>
<reference evidence="2 3" key="1">
    <citation type="journal article" date="2016" name="Nat. Commun.">
        <title>Thousands of microbial genomes shed light on interconnected biogeochemical processes in an aquifer system.</title>
        <authorList>
            <person name="Anantharaman K."/>
            <person name="Brown C.T."/>
            <person name="Hug L.A."/>
            <person name="Sharon I."/>
            <person name="Castelle C.J."/>
            <person name="Probst A.J."/>
            <person name="Thomas B.C."/>
            <person name="Singh A."/>
            <person name="Wilkins M.J."/>
            <person name="Karaoz U."/>
            <person name="Brodie E.L."/>
            <person name="Williams K.H."/>
            <person name="Hubbard S.S."/>
            <person name="Banfield J.F."/>
        </authorList>
    </citation>
    <scope>NUCLEOTIDE SEQUENCE [LARGE SCALE GENOMIC DNA]</scope>
</reference>
<proteinExistence type="predicted"/>
<dbReference type="AlphaFoldDB" id="A0A1F7UNV9"/>
<feature type="transmembrane region" description="Helical" evidence="1">
    <location>
        <begin position="160"/>
        <end position="177"/>
    </location>
</feature>
<gene>
    <name evidence="2" type="ORF">A3B21_01005</name>
</gene>
<comment type="caution">
    <text evidence="2">The sequence shown here is derived from an EMBL/GenBank/DDBJ whole genome shotgun (WGS) entry which is preliminary data.</text>
</comment>
<dbReference type="EMBL" id="MGEJ01000019">
    <property type="protein sequence ID" value="OGL79971.1"/>
    <property type="molecule type" value="Genomic_DNA"/>
</dbReference>
<protein>
    <submittedName>
        <fullName evidence="2">Uncharacterized protein</fullName>
    </submittedName>
</protein>
<name>A0A1F7UNV9_9BACT</name>
<evidence type="ECO:0000313" key="3">
    <source>
        <dbReference type="Proteomes" id="UP000176897"/>
    </source>
</evidence>
<accession>A0A1F7UNV9</accession>
<sequence length="475" mass="50760">MNLKFKMQNVKSGLLLLTFLIFNFTSYIPALPVFAVEQPTTPTEIKVGPFCFRKEECKTYKATESTYPDPVCQQTSTQHNEAAKAAGYIYNCWASPPTTKLQVSIGGYEVKGIEDYIRRLYIFFVGISGITAGVMIVWAGVKWLTSAGNPERISDAKHKISNALIGLVLVLSSYVILNTVNPDLVKLKLPPIKIPRTVLTETQAWCVNRSDFPCGGDTAHPTGKWSCSDQELVKAGNPPCEGGPAGGECDGQWCAEGTGGCQKVIKGRIASEYFNGYLSGSNDGALFAKTDKAALQKKLASTVCVDPTQCNACNINLYESEQKLNIDNVAKCLSTGCQCILINTQNLLSVTGVQCSKQKEGGQTCNANEECLSRRCSLAPAPDKCAPLQDGTKCDIDEDCQSESYCVPMRDSGIAGIGGGGAHSSIKFCSSGETGRPCCDGLQCDSSNCVGWDFSTGILGTGIGASLCSKMGTCK</sequence>
<keyword evidence="1" id="KW-0812">Transmembrane</keyword>
<dbReference type="STRING" id="1802401.A3B21_01005"/>
<keyword evidence="1" id="KW-0472">Membrane</keyword>
<evidence type="ECO:0000256" key="1">
    <source>
        <dbReference type="SAM" id="Phobius"/>
    </source>
</evidence>
<organism evidence="2 3">
    <name type="scientific">Candidatus Uhrbacteria bacterium RIFCSPLOWO2_01_FULL_47_24</name>
    <dbReference type="NCBI Taxonomy" id="1802401"/>
    <lineage>
        <taxon>Bacteria</taxon>
        <taxon>Candidatus Uhriibacteriota</taxon>
    </lineage>
</organism>